<dbReference type="PANTHER" id="PTHR31563">
    <property type="entry name" value="ION CHANNEL POLLUX-RELATED"/>
    <property type="match status" value="1"/>
</dbReference>
<reference evidence="9" key="1">
    <citation type="submission" date="2022-06" db="EMBL/GenBank/DDBJ databases">
        <title>Aeoliella straminimaris, a novel planctomycete from sediments.</title>
        <authorList>
            <person name="Vitorino I.R."/>
            <person name="Lage O.M."/>
        </authorList>
    </citation>
    <scope>NUCLEOTIDE SEQUENCE</scope>
    <source>
        <strain evidence="9">ICT_H6.2</strain>
    </source>
</reference>
<comment type="subcellular location">
    <subcellularLocation>
        <location evidence="1">Endomembrane system</location>
        <topology evidence="1">Multi-pass membrane protein</topology>
    </subcellularLocation>
</comment>
<accession>A0A9X2FEJ2</accession>
<name>A0A9X2FEJ2_9BACT</name>
<feature type="transmembrane region" description="Helical" evidence="7">
    <location>
        <begin position="21"/>
        <end position="50"/>
    </location>
</feature>
<evidence type="ECO:0000256" key="3">
    <source>
        <dbReference type="ARBA" id="ARBA00022692"/>
    </source>
</evidence>
<dbReference type="InterPro" id="IPR044849">
    <property type="entry name" value="CASTOR/POLLUX/SYM8-like"/>
</dbReference>
<keyword evidence="10" id="KW-1185">Reference proteome</keyword>
<evidence type="ECO:0000256" key="7">
    <source>
        <dbReference type="SAM" id="Phobius"/>
    </source>
</evidence>
<keyword evidence="3 7" id="KW-0812">Transmembrane</keyword>
<protein>
    <recommendedName>
        <fullName evidence="8">CASTOR/POLLUX/SYM8 ion channel conserved domain-containing protein</fullName>
    </recommendedName>
</protein>
<dbReference type="Pfam" id="PF06241">
    <property type="entry name" value="Castor_Poll_mid"/>
    <property type="match status" value="1"/>
</dbReference>
<evidence type="ECO:0000256" key="2">
    <source>
        <dbReference type="ARBA" id="ARBA00022448"/>
    </source>
</evidence>
<dbReference type="RefSeq" id="WP_252854696.1">
    <property type="nucleotide sequence ID" value="NZ_JAMXLR010000076.1"/>
</dbReference>
<keyword evidence="2" id="KW-0813">Transport</keyword>
<evidence type="ECO:0000256" key="6">
    <source>
        <dbReference type="ARBA" id="ARBA00023136"/>
    </source>
</evidence>
<dbReference type="PANTHER" id="PTHR31563:SF10">
    <property type="entry name" value="ION CHANNEL POLLUX-RELATED"/>
    <property type="match status" value="1"/>
</dbReference>
<dbReference type="GO" id="GO:0012505">
    <property type="term" value="C:endomembrane system"/>
    <property type="evidence" value="ECO:0007669"/>
    <property type="project" value="UniProtKB-SubCell"/>
</dbReference>
<organism evidence="9 10">
    <name type="scientific">Aeoliella straminimaris</name>
    <dbReference type="NCBI Taxonomy" id="2954799"/>
    <lineage>
        <taxon>Bacteria</taxon>
        <taxon>Pseudomonadati</taxon>
        <taxon>Planctomycetota</taxon>
        <taxon>Planctomycetia</taxon>
        <taxon>Pirellulales</taxon>
        <taxon>Lacipirellulaceae</taxon>
        <taxon>Aeoliella</taxon>
    </lineage>
</organism>
<evidence type="ECO:0000256" key="5">
    <source>
        <dbReference type="ARBA" id="ARBA00023065"/>
    </source>
</evidence>
<dbReference type="GO" id="GO:0006811">
    <property type="term" value="P:monoatomic ion transport"/>
    <property type="evidence" value="ECO:0007669"/>
    <property type="project" value="UniProtKB-KW"/>
</dbReference>
<comment type="caution">
    <text evidence="9">The sequence shown here is derived from an EMBL/GenBank/DDBJ whole genome shotgun (WGS) entry which is preliminary data.</text>
</comment>
<evidence type="ECO:0000313" key="10">
    <source>
        <dbReference type="Proteomes" id="UP001155241"/>
    </source>
</evidence>
<dbReference type="InterPro" id="IPR010420">
    <property type="entry name" value="CASTOR/POLLUX/SYM8_dom"/>
</dbReference>
<evidence type="ECO:0000259" key="8">
    <source>
        <dbReference type="Pfam" id="PF06241"/>
    </source>
</evidence>
<dbReference type="Proteomes" id="UP001155241">
    <property type="component" value="Unassembled WGS sequence"/>
</dbReference>
<keyword evidence="4 7" id="KW-1133">Transmembrane helix</keyword>
<evidence type="ECO:0000313" key="9">
    <source>
        <dbReference type="EMBL" id="MCO6046582.1"/>
    </source>
</evidence>
<feature type="transmembrane region" description="Helical" evidence="7">
    <location>
        <begin position="95"/>
        <end position="117"/>
    </location>
</feature>
<dbReference type="EMBL" id="JAMXLR010000076">
    <property type="protein sequence ID" value="MCO6046582.1"/>
    <property type="molecule type" value="Genomic_DNA"/>
</dbReference>
<evidence type="ECO:0000256" key="4">
    <source>
        <dbReference type="ARBA" id="ARBA00022989"/>
    </source>
</evidence>
<dbReference type="AlphaFoldDB" id="A0A9X2FEJ2"/>
<feature type="domain" description="CASTOR/POLLUX/SYM8 ion channel conserved" evidence="8">
    <location>
        <begin position="283"/>
        <end position="376"/>
    </location>
</feature>
<sequence>MSSPSLGQRLRYRFDSFMARGGSSIFISLMLFFLVLFVSISLIRLAIYFFMGAGQNQYTDADTMGEQMYIVWLGMTDPGNMNHDLLSHSWFKVPAMLAGMSGVVILSMLIAFITTALDQKLTQLRKGHSKVIESDHTLILGWNGRVTEILRELVIANESEDNPCVVILSEREKEYMDDQLSLLMPDTQNTRVVTRSGAVSSVVNLDIASLSTCKSVVVLAYCDDAASEAVKVASDIRVIKTILAVGAGKEEGAELNIVAELFTERSRTIAEDISSDVTTVDAQEILAKILVQTSRSVGLSVVYGEALSFDGCEMYFHNDDWGGLVFGELQFHFPDGVPLGLRTKKGDLLINPPPDRIMASSDDILILAEDDSTIEFQAEPVARPRDIELAGGRVEMRIERELLIGWNPKLPTILREYADYVLEGSTFDVMIDSPPDDIRSTLERLDAELDKIEIRLVDASPLSSESLTSVEPWTYDNILILSRGIDNPDPETTDSETIVVLLLLRQLFDAELTRNGNETIRTKLITEVMDSNNQELIARAGVNDFIISNRFVSMMLAQVSEEQDIKRVYDDLFSEDGSEIYLKPASLYFTEFPAEVSFADMMGIAQKREEVCIGVKITAKETHMDENFGVKLIPEKNTRYRLEPNDCLIVVAEDET</sequence>
<evidence type="ECO:0000256" key="1">
    <source>
        <dbReference type="ARBA" id="ARBA00004127"/>
    </source>
</evidence>
<keyword evidence="6 7" id="KW-0472">Membrane</keyword>
<proteinExistence type="predicted"/>
<dbReference type="Gene3D" id="3.40.50.720">
    <property type="entry name" value="NAD(P)-binding Rossmann-like Domain"/>
    <property type="match status" value="2"/>
</dbReference>
<gene>
    <name evidence="9" type="ORF">NG895_22010</name>
</gene>
<keyword evidence="5" id="KW-0406">Ion transport</keyword>